<accession>A0A8S4QZ51</accession>
<organism evidence="2 3">
    <name type="scientific">Pararge aegeria aegeria</name>
    <dbReference type="NCBI Taxonomy" id="348720"/>
    <lineage>
        <taxon>Eukaryota</taxon>
        <taxon>Metazoa</taxon>
        <taxon>Ecdysozoa</taxon>
        <taxon>Arthropoda</taxon>
        <taxon>Hexapoda</taxon>
        <taxon>Insecta</taxon>
        <taxon>Pterygota</taxon>
        <taxon>Neoptera</taxon>
        <taxon>Endopterygota</taxon>
        <taxon>Lepidoptera</taxon>
        <taxon>Glossata</taxon>
        <taxon>Ditrysia</taxon>
        <taxon>Papilionoidea</taxon>
        <taxon>Nymphalidae</taxon>
        <taxon>Satyrinae</taxon>
        <taxon>Satyrini</taxon>
        <taxon>Parargina</taxon>
        <taxon>Pararge</taxon>
    </lineage>
</organism>
<evidence type="ECO:0000256" key="1">
    <source>
        <dbReference type="SAM" id="MobiDB-lite"/>
    </source>
</evidence>
<reference evidence="2" key="1">
    <citation type="submission" date="2022-03" db="EMBL/GenBank/DDBJ databases">
        <authorList>
            <person name="Lindestad O."/>
        </authorList>
    </citation>
    <scope>NUCLEOTIDE SEQUENCE</scope>
</reference>
<proteinExistence type="predicted"/>
<dbReference type="AlphaFoldDB" id="A0A8S4QZ51"/>
<feature type="region of interest" description="Disordered" evidence="1">
    <location>
        <begin position="50"/>
        <end position="92"/>
    </location>
</feature>
<dbReference type="Proteomes" id="UP000838756">
    <property type="component" value="Unassembled WGS sequence"/>
</dbReference>
<evidence type="ECO:0000313" key="3">
    <source>
        <dbReference type="Proteomes" id="UP000838756"/>
    </source>
</evidence>
<evidence type="ECO:0000313" key="2">
    <source>
        <dbReference type="EMBL" id="CAH2227848.1"/>
    </source>
</evidence>
<dbReference type="OrthoDB" id="4327074at2759"/>
<comment type="caution">
    <text evidence="2">The sequence shown here is derived from an EMBL/GenBank/DDBJ whole genome shotgun (WGS) entry which is preliminary data.</text>
</comment>
<gene>
    <name evidence="2" type="primary">jg2796</name>
    <name evidence="2" type="ORF">PAEG_LOCUS8092</name>
</gene>
<keyword evidence="3" id="KW-1185">Reference proteome</keyword>
<name>A0A8S4QZ51_9NEOP</name>
<sequence>MSIYDITGIVKTTFNIAVTPRNISSGLIHTGLWPVNTDLFQNSDYLPSQITDRPPSVRVHPAPTKRKIQEVKNPRHGPTSSTSDERPFTTPSTSILNFRADLRRYLLKSATKQKSYPSLQKTLIKIHLIWRYLK</sequence>
<protein>
    <submittedName>
        <fullName evidence="2">Jg2796 protein</fullName>
    </submittedName>
</protein>
<dbReference type="EMBL" id="CAKXAJ010023504">
    <property type="protein sequence ID" value="CAH2227848.1"/>
    <property type="molecule type" value="Genomic_DNA"/>
</dbReference>